<accession>A0AA88V1M9</accession>
<dbReference type="Pfam" id="PF00931">
    <property type="entry name" value="NB-ARC"/>
    <property type="match status" value="1"/>
</dbReference>
<proteinExistence type="inferred from homology"/>
<evidence type="ECO:0000259" key="8">
    <source>
        <dbReference type="Pfam" id="PF18052"/>
    </source>
</evidence>
<dbReference type="InterPro" id="IPR038005">
    <property type="entry name" value="RX-like_CC"/>
</dbReference>
<dbReference type="PANTHER" id="PTHR23155">
    <property type="entry name" value="DISEASE RESISTANCE PROTEIN RP"/>
    <property type="match status" value="1"/>
</dbReference>
<dbReference type="CDD" id="cd14798">
    <property type="entry name" value="RX-CC_like"/>
    <property type="match status" value="1"/>
</dbReference>
<feature type="domain" description="Disease resistance N-terminal" evidence="8">
    <location>
        <begin position="27"/>
        <end position="115"/>
    </location>
</feature>
<evidence type="ECO:0000256" key="4">
    <source>
        <dbReference type="ARBA" id="ARBA00022741"/>
    </source>
</evidence>
<dbReference type="InterPro" id="IPR041118">
    <property type="entry name" value="Rx_N"/>
</dbReference>
<keyword evidence="6" id="KW-0067">ATP-binding</keyword>
<dbReference type="FunFam" id="1.10.10.10:FF:000322">
    <property type="entry name" value="Probable disease resistance protein At1g63360"/>
    <property type="match status" value="1"/>
</dbReference>
<reference evidence="11" key="1">
    <citation type="submission" date="2022-12" db="EMBL/GenBank/DDBJ databases">
        <title>Draft genome assemblies for two species of Escallonia (Escalloniales).</title>
        <authorList>
            <person name="Chanderbali A."/>
            <person name="Dervinis C."/>
            <person name="Anghel I."/>
            <person name="Soltis D."/>
            <person name="Soltis P."/>
            <person name="Zapata F."/>
        </authorList>
    </citation>
    <scope>NUCLEOTIDE SEQUENCE</scope>
    <source>
        <strain evidence="11">UCBG64.0493</strain>
        <tissue evidence="11">Leaf</tissue>
    </source>
</reference>
<comment type="similarity">
    <text evidence="1">Belongs to the disease resistance NB-LRR family.</text>
</comment>
<evidence type="ECO:0000313" key="11">
    <source>
        <dbReference type="EMBL" id="KAK2999603.1"/>
    </source>
</evidence>
<organism evidence="11 12">
    <name type="scientific">Escallonia herrerae</name>
    <dbReference type="NCBI Taxonomy" id="1293975"/>
    <lineage>
        <taxon>Eukaryota</taxon>
        <taxon>Viridiplantae</taxon>
        <taxon>Streptophyta</taxon>
        <taxon>Embryophyta</taxon>
        <taxon>Tracheophyta</taxon>
        <taxon>Spermatophyta</taxon>
        <taxon>Magnoliopsida</taxon>
        <taxon>eudicotyledons</taxon>
        <taxon>Gunneridae</taxon>
        <taxon>Pentapetalae</taxon>
        <taxon>asterids</taxon>
        <taxon>campanulids</taxon>
        <taxon>Escalloniales</taxon>
        <taxon>Escalloniaceae</taxon>
        <taxon>Escallonia</taxon>
    </lineage>
</organism>
<keyword evidence="5" id="KW-0611">Plant defense</keyword>
<dbReference type="Gene3D" id="3.40.50.300">
    <property type="entry name" value="P-loop containing nucleotide triphosphate hydrolases"/>
    <property type="match status" value="1"/>
</dbReference>
<comment type="caution">
    <text evidence="11">The sequence shown here is derived from an EMBL/GenBank/DDBJ whole genome shotgun (WGS) entry which is preliminary data.</text>
</comment>
<dbReference type="EMBL" id="JAVXUP010003225">
    <property type="protein sequence ID" value="KAK2999603.1"/>
    <property type="molecule type" value="Genomic_DNA"/>
</dbReference>
<dbReference type="GO" id="GO:0098542">
    <property type="term" value="P:defense response to other organism"/>
    <property type="evidence" value="ECO:0007669"/>
    <property type="project" value="TreeGrafter"/>
</dbReference>
<dbReference type="InterPro" id="IPR055414">
    <property type="entry name" value="LRR_R13L4/SHOC2-like"/>
</dbReference>
<evidence type="ECO:0000259" key="10">
    <source>
        <dbReference type="Pfam" id="PF23598"/>
    </source>
</evidence>
<evidence type="ECO:0000259" key="9">
    <source>
        <dbReference type="Pfam" id="PF23559"/>
    </source>
</evidence>
<keyword evidence="2" id="KW-0433">Leucine-rich repeat</keyword>
<dbReference type="InterPro" id="IPR042197">
    <property type="entry name" value="Apaf_helical"/>
</dbReference>
<dbReference type="Pfam" id="PF18052">
    <property type="entry name" value="Rx_N"/>
    <property type="match status" value="1"/>
</dbReference>
<dbReference type="SUPFAM" id="SSF52540">
    <property type="entry name" value="P-loop containing nucleoside triphosphate hydrolases"/>
    <property type="match status" value="1"/>
</dbReference>
<dbReference type="Pfam" id="PF23559">
    <property type="entry name" value="WHD_DRP"/>
    <property type="match status" value="1"/>
</dbReference>
<feature type="domain" description="NB-ARC" evidence="7">
    <location>
        <begin position="188"/>
        <end position="381"/>
    </location>
</feature>
<sequence>MPKVACEAQKRETDIFSSSGFAVVTAVVQLLVNDLARAVLTESSYALGYQTLFKEMTQQLKLMQCFCRDAKKLEGKHEIVKAILIDLRELIYEADDLVIDCLIRAAYLDKRKSSSYSHLSPRGFFFRYKTGKKLTAVNSRIMKMRQNLDNYFTPIVGQPGGDSTSISTVRWISPVFDQSEIVGLRENAKRIKGWILPKNEVLHRVGIVGMGGLGKTTITRMIFNDAQICDRFQKKIWVPVSSTVNEIDIMNSMLRQLKPNDSGSDGNWQPNIHNEIENMKSMLREFVADNRGSDGNLLLEICQLLSNTSYLIVMDDVWSIDSGWWGRISDGLAKTAGYSSCIIITSRIDEVVRKMGVDEKRIHRPQLLNDEESWSLFYKFASISTEEIHKNKLEEFAKTILNKCSGLPLAIKTTGGLLSSKRKKYHDWKEICNKFHQKLAAESNDSVMASLQLSYDELPPHLKQCILCFSIYPEDHEIKTEQLIRWWVGEGFVHDTGSDTATEVAFNYLAELISRCLVEVVLPRSYNGRVYSCKMHDMVREKTIAIAREEAFSSFDEEGKHIPTVDSRRLVVTQTTNCDTLQGNTKLRALLLMTSHSIPFNRSTGLATVNCLRVLDLSYINLEKISTEEFFLWISSLKRLAYLNLRAAAGLVELPHTFRRLWGLQILILDECKNLIMLPPSITTLPKLTVLDIGNCPALQYLPQGITTLTTLQELHGFKISLPTEIEGCHLGDLKCLTQLRVLQVDINEESIIKDEELTALAQLQHLKLLSINANNCEDANILEKLNNLSPPPCLEEVYLGHYYGESSPNWLIPTSLPQLQYLCIEDARALNAMNPLFWGDDEKTWRLESLCLKYLPRLETEWAEVKRAMPALSYLKVSHCYKLQSFPCNVKALGVWNKDEDGKPEDVAYQPEECQTTP</sequence>
<keyword evidence="12" id="KW-1185">Reference proteome</keyword>
<dbReference type="PANTHER" id="PTHR23155:SF759">
    <property type="entry name" value="AAA+ ATPASE DOMAIN-CONTAINING PROTEIN"/>
    <property type="match status" value="1"/>
</dbReference>
<name>A0AA88V1M9_9ASTE</name>
<feature type="domain" description="Disease resistance R13L4/SHOC-2-like LRR" evidence="10">
    <location>
        <begin position="604"/>
        <end position="826"/>
    </location>
</feature>
<dbReference type="InterPro" id="IPR058922">
    <property type="entry name" value="WHD_DRP"/>
</dbReference>
<protein>
    <recommendedName>
        <fullName evidence="13">Disease resistance RPP13-like protein 4</fullName>
    </recommendedName>
</protein>
<dbReference type="Gene3D" id="1.20.5.4130">
    <property type="match status" value="1"/>
</dbReference>
<dbReference type="Pfam" id="PF23598">
    <property type="entry name" value="LRR_14"/>
    <property type="match status" value="1"/>
</dbReference>
<feature type="domain" description="Disease resistance protein winged helix" evidence="9">
    <location>
        <begin position="471"/>
        <end position="540"/>
    </location>
</feature>
<dbReference type="SUPFAM" id="SSF52058">
    <property type="entry name" value="L domain-like"/>
    <property type="match status" value="1"/>
</dbReference>
<gene>
    <name evidence="11" type="ORF">RJ639_023296</name>
</gene>
<dbReference type="Gene3D" id="3.80.10.10">
    <property type="entry name" value="Ribonuclease Inhibitor"/>
    <property type="match status" value="1"/>
</dbReference>
<dbReference type="AlphaFoldDB" id="A0AA88V1M9"/>
<evidence type="ECO:0000256" key="5">
    <source>
        <dbReference type="ARBA" id="ARBA00022821"/>
    </source>
</evidence>
<dbReference type="Proteomes" id="UP001188597">
    <property type="component" value="Unassembled WGS sequence"/>
</dbReference>
<dbReference type="PRINTS" id="PR00364">
    <property type="entry name" value="DISEASERSIST"/>
</dbReference>
<evidence type="ECO:0000256" key="6">
    <source>
        <dbReference type="ARBA" id="ARBA00022840"/>
    </source>
</evidence>
<dbReference type="GO" id="GO:0043531">
    <property type="term" value="F:ADP binding"/>
    <property type="evidence" value="ECO:0007669"/>
    <property type="project" value="InterPro"/>
</dbReference>
<evidence type="ECO:0000256" key="1">
    <source>
        <dbReference type="ARBA" id="ARBA00008894"/>
    </source>
</evidence>
<dbReference type="Gene3D" id="1.10.8.430">
    <property type="entry name" value="Helical domain of apoptotic protease-activating factors"/>
    <property type="match status" value="1"/>
</dbReference>
<evidence type="ECO:0000259" key="7">
    <source>
        <dbReference type="Pfam" id="PF00931"/>
    </source>
</evidence>
<evidence type="ECO:0000256" key="3">
    <source>
        <dbReference type="ARBA" id="ARBA00022737"/>
    </source>
</evidence>
<evidence type="ECO:0000256" key="2">
    <source>
        <dbReference type="ARBA" id="ARBA00022614"/>
    </source>
</evidence>
<dbReference type="InterPro" id="IPR032675">
    <property type="entry name" value="LRR_dom_sf"/>
</dbReference>
<keyword evidence="3" id="KW-0677">Repeat</keyword>
<evidence type="ECO:0000313" key="12">
    <source>
        <dbReference type="Proteomes" id="UP001188597"/>
    </source>
</evidence>
<dbReference type="InterPro" id="IPR044974">
    <property type="entry name" value="Disease_R_plants"/>
</dbReference>
<dbReference type="InterPro" id="IPR002182">
    <property type="entry name" value="NB-ARC"/>
</dbReference>
<dbReference type="InterPro" id="IPR036388">
    <property type="entry name" value="WH-like_DNA-bd_sf"/>
</dbReference>
<dbReference type="GO" id="GO:0005524">
    <property type="term" value="F:ATP binding"/>
    <property type="evidence" value="ECO:0007669"/>
    <property type="project" value="UniProtKB-KW"/>
</dbReference>
<keyword evidence="4" id="KW-0547">Nucleotide-binding</keyword>
<dbReference type="Gene3D" id="1.10.10.10">
    <property type="entry name" value="Winged helix-like DNA-binding domain superfamily/Winged helix DNA-binding domain"/>
    <property type="match status" value="1"/>
</dbReference>
<dbReference type="InterPro" id="IPR027417">
    <property type="entry name" value="P-loop_NTPase"/>
</dbReference>
<evidence type="ECO:0008006" key="13">
    <source>
        <dbReference type="Google" id="ProtNLM"/>
    </source>
</evidence>